<dbReference type="OMA" id="MFGYQQL"/>
<reference evidence="1 2" key="1">
    <citation type="journal article" date="2016" name="Proc. Natl. Acad. Sci. U.S.A.">
        <title>Lipid metabolic changes in an early divergent fungus govern the establishment of a mutualistic symbiosis with endobacteria.</title>
        <authorList>
            <person name="Lastovetsky O.A."/>
            <person name="Gaspar M.L."/>
            <person name="Mondo S.J."/>
            <person name="LaButti K.M."/>
            <person name="Sandor L."/>
            <person name="Grigoriev I.V."/>
            <person name="Henry S.A."/>
            <person name="Pawlowska T.E."/>
        </authorList>
    </citation>
    <scope>NUCLEOTIDE SEQUENCE [LARGE SCALE GENOMIC DNA]</scope>
    <source>
        <strain evidence="1 2">ATCC 11559</strain>
    </source>
</reference>
<evidence type="ECO:0000313" key="1">
    <source>
        <dbReference type="EMBL" id="ORE21401.1"/>
    </source>
</evidence>
<dbReference type="AlphaFoldDB" id="A0A1X0SB27"/>
<name>A0A1X0SB27_RHIZD</name>
<protein>
    <submittedName>
        <fullName evidence="1">Uncharacterized protein</fullName>
    </submittedName>
</protein>
<dbReference type="EMBL" id="KV921279">
    <property type="protein sequence ID" value="ORE21401.1"/>
    <property type="molecule type" value="Genomic_DNA"/>
</dbReference>
<dbReference type="VEuPathDB" id="FungiDB:BCV72DRAFT_263189"/>
<sequence length="108" mass="12680">MTQPKEQDEQDIEEFTRQIDEVVQIDSDNESTISFGYQLLPQDDEEEEEEEEIKEAMEIELDPKDELDAKTCDFIKSVMSRIELKEEAIPDWAKTIPESAWMPKIVKK</sequence>
<proteinExistence type="predicted"/>
<accession>A0A1X0SB27</accession>
<dbReference type="Proteomes" id="UP000242381">
    <property type="component" value="Unassembled WGS sequence"/>
</dbReference>
<dbReference type="Pfam" id="PF06910">
    <property type="entry name" value="MEA1"/>
    <property type="match status" value="1"/>
</dbReference>
<gene>
    <name evidence="1" type="ORF">BCV71DRAFT_288836</name>
</gene>
<organism evidence="1 2">
    <name type="scientific">Rhizopus microsporus</name>
    <dbReference type="NCBI Taxonomy" id="58291"/>
    <lineage>
        <taxon>Eukaryota</taxon>
        <taxon>Fungi</taxon>
        <taxon>Fungi incertae sedis</taxon>
        <taxon>Mucoromycota</taxon>
        <taxon>Mucoromycotina</taxon>
        <taxon>Mucoromycetes</taxon>
        <taxon>Mucorales</taxon>
        <taxon>Mucorineae</taxon>
        <taxon>Rhizopodaceae</taxon>
        <taxon>Rhizopus</taxon>
    </lineage>
</organism>
<evidence type="ECO:0000313" key="2">
    <source>
        <dbReference type="Proteomes" id="UP000242381"/>
    </source>
</evidence>